<dbReference type="RefSeq" id="WP_068751900.1">
    <property type="nucleotide sequence ID" value="NZ_MBQD01000022.1"/>
</dbReference>
<sequence>MSGIAGAIALTSRARPDVEAVSRMVQALQGHHWGPRRMCGDSRVILAHRHGDLPDTPDGLQPVVDGATGVAAIIDGHLVNRAELIRGLGDTIRGDAVDDARLVIAAYARWGKWFVERLEGDFALVLADRARHTTLLARDRLGVKLLYVAEAGGVVWFASTMPALIASRVVDSTVDRDAVREFIAHAGRVASPGTVLTGVQKLPPATLRIIDADGETRDRVYWQPPVRPQVADTTPSRDRVDALHEALRAAIRRRLPDTGPVHVPLSGGLYSSLLVALLTDCHLGPVHTLSLGFDGVGHRDGDELHHAGVVARRYGTRHQALQVPVGELAATVHGAVDDMIEPLGDPEAVALHLASRNLPDPTRPVWFGHGPAEAPRSPERLRDLAEGPLVRIDSMTRGWSVQAEVPFLDRAVVELVAADPAGAAPGETPRLVSTLAREVLPPRIAARPRHCPALPAAACLDGPLLDLARDTLRSRAAQERALVQPFLLERWLAAPQRRGGAAGSALWALTVLELWLQRHAA</sequence>
<dbReference type="GO" id="GO:0005829">
    <property type="term" value="C:cytosol"/>
    <property type="evidence" value="ECO:0007669"/>
    <property type="project" value="TreeGrafter"/>
</dbReference>
<organism evidence="11 12">
    <name type="scientific">Tessaracoccus lapidicaptus</name>
    <dbReference type="NCBI Taxonomy" id="1427523"/>
    <lineage>
        <taxon>Bacteria</taxon>
        <taxon>Bacillati</taxon>
        <taxon>Actinomycetota</taxon>
        <taxon>Actinomycetes</taxon>
        <taxon>Propionibacteriales</taxon>
        <taxon>Propionibacteriaceae</taxon>
        <taxon>Tessaracoccus</taxon>
    </lineage>
</organism>
<dbReference type="CDD" id="cd01991">
    <property type="entry name" value="Asn_synthase_B_C"/>
    <property type="match status" value="1"/>
</dbReference>
<dbReference type="PIRSF" id="PIRSF001589">
    <property type="entry name" value="Asn_synthetase_glu-h"/>
    <property type="match status" value="1"/>
</dbReference>
<evidence type="ECO:0000259" key="10">
    <source>
        <dbReference type="PROSITE" id="PS51278"/>
    </source>
</evidence>
<dbReference type="Proteomes" id="UP000093501">
    <property type="component" value="Unassembled WGS sequence"/>
</dbReference>
<comment type="pathway">
    <text evidence="1">Amino-acid biosynthesis; L-asparagine biosynthesis; L-asparagine from L-aspartate (L-Gln route): step 1/1.</text>
</comment>
<dbReference type="GO" id="GO:0006529">
    <property type="term" value="P:asparagine biosynthetic process"/>
    <property type="evidence" value="ECO:0007669"/>
    <property type="project" value="UniProtKB-KW"/>
</dbReference>
<dbReference type="SUPFAM" id="SSF52402">
    <property type="entry name" value="Adenine nucleotide alpha hydrolases-like"/>
    <property type="match status" value="1"/>
</dbReference>
<keyword evidence="4 9" id="KW-0547">Nucleotide-binding</keyword>
<dbReference type="InterPro" id="IPR029055">
    <property type="entry name" value="Ntn_hydrolases_N"/>
</dbReference>
<dbReference type="InterPro" id="IPR033738">
    <property type="entry name" value="AsnB_N"/>
</dbReference>
<comment type="catalytic activity">
    <reaction evidence="8">
        <text>L-aspartate + L-glutamine + ATP + H2O = L-asparagine + L-glutamate + AMP + diphosphate + H(+)</text>
        <dbReference type="Rhea" id="RHEA:12228"/>
        <dbReference type="ChEBI" id="CHEBI:15377"/>
        <dbReference type="ChEBI" id="CHEBI:15378"/>
        <dbReference type="ChEBI" id="CHEBI:29985"/>
        <dbReference type="ChEBI" id="CHEBI:29991"/>
        <dbReference type="ChEBI" id="CHEBI:30616"/>
        <dbReference type="ChEBI" id="CHEBI:33019"/>
        <dbReference type="ChEBI" id="CHEBI:58048"/>
        <dbReference type="ChEBI" id="CHEBI:58359"/>
        <dbReference type="ChEBI" id="CHEBI:456215"/>
        <dbReference type="EC" id="6.3.5.4"/>
    </reaction>
</comment>
<keyword evidence="6" id="KW-0061">Asparagine biosynthesis</keyword>
<dbReference type="GO" id="GO:0004066">
    <property type="term" value="F:asparagine synthase (glutamine-hydrolyzing) activity"/>
    <property type="evidence" value="ECO:0007669"/>
    <property type="project" value="UniProtKB-EC"/>
</dbReference>
<dbReference type="InterPro" id="IPR017932">
    <property type="entry name" value="GATase_2_dom"/>
</dbReference>
<evidence type="ECO:0000256" key="2">
    <source>
        <dbReference type="ARBA" id="ARBA00005752"/>
    </source>
</evidence>
<evidence type="ECO:0000256" key="9">
    <source>
        <dbReference type="PIRSR" id="PIRSR001589-2"/>
    </source>
</evidence>
<comment type="caution">
    <text evidence="11">The sequence shown here is derived from an EMBL/GenBank/DDBJ whole genome shotgun (WGS) entry which is preliminary data.</text>
</comment>
<dbReference type="EC" id="6.3.5.4" evidence="3"/>
<dbReference type="Pfam" id="PF00733">
    <property type="entry name" value="Asn_synthase"/>
    <property type="match status" value="2"/>
</dbReference>
<evidence type="ECO:0000256" key="7">
    <source>
        <dbReference type="ARBA" id="ARBA00022962"/>
    </source>
</evidence>
<dbReference type="InterPro" id="IPR014729">
    <property type="entry name" value="Rossmann-like_a/b/a_fold"/>
</dbReference>
<comment type="similarity">
    <text evidence="2">Belongs to the asparagine synthetase family.</text>
</comment>
<feature type="binding site" evidence="9">
    <location>
        <position position="99"/>
    </location>
    <ligand>
        <name>L-glutamine</name>
        <dbReference type="ChEBI" id="CHEBI:58359"/>
    </ligand>
</feature>
<dbReference type="AlphaFoldDB" id="A0A1C0ALF2"/>
<keyword evidence="12" id="KW-1185">Reference proteome</keyword>
<dbReference type="InterPro" id="IPR051786">
    <property type="entry name" value="ASN_synthetase/amidase"/>
</dbReference>
<evidence type="ECO:0000256" key="3">
    <source>
        <dbReference type="ARBA" id="ARBA00012737"/>
    </source>
</evidence>
<evidence type="ECO:0000256" key="4">
    <source>
        <dbReference type="ARBA" id="ARBA00022741"/>
    </source>
</evidence>
<gene>
    <name evidence="11" type="ORF">BCR15_05795</name>
</gene>
<keyword evidence="7" id="KW-0315">Glutamine amidotransferase</keyword>
<dbReference type="InterPro" id="IPR006426">
    <property type="entry name" value="Asn_synth_AEB"/>
</dbReference>
<proteinExistence type="inferred from homology"/>
<dbReference type="PROSITE" id="PS51278">
    <property type="entry name" value="GATASE_TYPE_2"/>
    <property type="match status" value="1"/>
</dbReference>
<dbReference type="PANTHER" id="PTHR43284">
    <property type="entry name" value="ASPARAGINE SYNTHETASE (GLUTAMINE-HYDROLYZING)"/>
    <property type="match status" value="1"/>
</dbReference>
<dbReference type="Pfam" id="PF13537">
    <property type="entry name" value="GATase_7"/>
    <property type="match status" value="1"/>
</dbReference>
<name>A0A1C0ALF2_9ACTN</name>
<evidence type="ECO:0000256" key="8">
    <source>
        <dbReference type="ARBA" id="ARBA00048741"/>
    </source>
</evidence>
<feature type="domain" description="Glutamine amidotransferase type-2" evidence="10">
    <location>
        <begin position="2"/>
        <end position="213"/>
    </location>
</feature>
<dbReference type="SUPFAM" id="SSF56235">
    <property type="entry name" value="N-terminal nucleophile aminohydrolases (Ntn hydrolases)"/>
    <property type="match status" value="1"/>
</dbReference>
<feature type="binding site" evidence="9">
    <location>
        <position position="296"/>
    </location>
    <ligand>
        <name>ATP</name>
        <dbReference type="ChEBI" id="CHEBI:30616"/>
    </ligand>
</feature>
<evidence type="ECO:0000256" key="5">
    <source>
        <dbReference type="ARBA" id="ARBA00022840"/>
    </source>
</evidence>
<dbReference type="PANTHER" id="PTHR43284:SF1">
    <property type="entry name" value="ASPARAGINE SYNTHETASE"/>
    <property type="match status" value="1"/>
</dbReference>
<reference evidence="12" key="1">
    <citation type="submission" date="2016-07" db="EMBL/GenBank/DDBJ databases">
        <authorList>
            <person name="Florea S."/>
            <person name="Webb J.S."/>
            <person name="Jaromczyk J."/>
            <person name="Schardl C.L."/>
        </authorList>
    </citation>
    <scope>NUCLEOTIDE SEQUENCE [LARGE SCALE GENOMIC DNA]</scope>
    <source>
        <strain evidence="12">IPBSL-7</strain>
    </source>
</reference>
<dbReference type="InterPro" id="IPR001962">
    <property type="entry name" value="Asn_synthase"/>
</dbReference>
<dbReference type="CDD" id="cd00712">
    <property type="entry name" value="AsnB"/>
    <property type="match status" value="1"/>
</dbReference>
<keyword evidence="6" id="KW-0028">Amino-acid biosynthesis</keyword>
<evidence type="ECO:0000313" key="11">
    <source>
        <dbReference type="EMBL" id="OCL33335.1"/>
    </source>
</evidence>
<dbReference type="GO" id="GO:0005524">
    <property type="term" value="F:ATP binding"/>
    <property type="evidence" value="ECO:0007669"/>
    <property type="project" value="UniProtKB-KW"/>
</dbReference>
<evidence type="ECO:0000256" key="6">
    <source>
        <dbReference type="ARBA" id="ARBA00022888"/>
    </source>
</evidence>
<accession>A0A1C0ALF2</accession>
<evidence type="ECO:0000313" key="12">
    <source>
        <dbReference type="Proteomes" id="UP000093501"/>
    </source>
</evidence>
<dbReference type="Gene3D" id="3.40.50.620">
    <property type="entry name" value="HUPs"/>
    <property type="match status" value="1"/>
</dbReference>
<evidence type="ECO:0000256" key="1">
    <source>
        <dbReference type="ARBA" id="ARBA00005187"/>
    </source>
</evidence>
<keyword evidence="5 9" id="KW-0067">ATP-binding</keyword>
<protein>
    <recommendedName>
        <fullName evidence="3">asparagine synthase (glutamine-hydrolyzing)</fullName>
        <ecNumber evidence="3">6.3.5.4</ecNumber>
    </recommendedName>
</protein>
<dbReference type="Gene3D" id="3.60.20.10">
    <property type="entry name" value="Glutamine Phosphoribosylpyrophosphate, subunit 1, domain 1"/>
    <property type="match status" value="1"/>
</dbReference>
<dbReference type="EMBL" id="MBQD01000022">
    <property type="protein sequence ID" value="OCL33335.1"/>
    <property type="molecule type" value="Genomic_DNA"/>
</dbReference>